<proteinExistence type="predicted"/>
<accession>A0A512N8V3</accession>
<dbReference type="OrthoDB" id="9804614at2"/>
<keyword evidence="2" id="KW-1185">Reference proteome</keyword>
<dbReference type="Gene3D" id="3.90.1150.30">
    <property type="match status" value="1"/>
</dbReference>
<organism evidence="1 2">
    <name type="scientific">Reyranella soli</name>
    <dbReference type="NCBI Taxonomy" id="1230389"/>
    <lineage>
        <taxon>Bacteria</taxon>
        <taxon>Pseudomonadati</taxon>
        <taxon>Pseudomonadota</taxon>
        <taxon>Alphaproteobacteria</taxon>
        <taxon>Hyphomicrobiales</taxon>
        <taxon>Reyranellaceae</taxon>
        <taxon>Reyranella</taxon>
    </lineage>
</organism>
<sequence>MTPKQIDAFCGKLPAATRTVQWEGVIVFKVGGKMFCLIAPEEHSVGRISFKSAPEHYDALSRSPGFRPAPYLARAKWVSVDDPKALSDREMKAYIKRAHAVIAAALPKKKQAELGL</sequence>
<name>A0A512N8V3_9HYPH</name>
<evidence type="ECO:0000313" key="2">
    <source>
        <dbReference type="Proteomes" id="UP000321058"/>
    </source>
</evidence>
<protein>
    <recommendedName>
        <fullName evidence="3">MmcQ/YjbR family DNA-binding protein</fullName>
    </recommendedName>
</protein>
<comment type="caution">
    <text evidence="1">The sequence shown here is derived from an EMBL/GenBank/DDBJ whole genome shotgun (WGS) entry which is preliminary data.</text>
</comment>
<dbReference type="Pfam" id="PF04237">
    <property type="entry name" value="YjbR"/>
    <property type="match status" value="1"/>
</dbReference>
<gene>
    <name evidence="1" type="ORF">RSO01_25780</name>
</gene>
<dbReference type="AlphaFoldDB" id="A0A512N8V3"/>
<reference evidence="1 2" key="1">
    <citation type="submission" date="2019-07" db="EMBL/GenBank/DDBJ databases">
        <title>Whole genome shotgun sequence of Reyranella soli NBRC 108950.</title>
        <authorList>
            <person name="Hosoyama A."/>
            <person name="Uohara A."/>
            <person name="Ohji S."/>
            <person name="Ichikawa N."/>
        </authorList>
    </citation>
    <scope>NUCLEOTIDE SEQUENCE [LARGE SCALE GENOMIC DNA]</scope>
    <source>
        <strain evidence="1 2">NBRC 108950</strain>
    </source>
</reference>
<dbReference type="RefSeq" id="WP_147149495.1">
    <property type="nucleotide sequence ID" value="NZ_BKAJ01000037.1"/>
</dbReference>
<evidence type="ECO:0000313" key="1">
    <source>
        <dbReference type="EMBL" id="GEP55412.1"/>
    </source>
</evidence>
<dbReference type="EMBL" id="BKAJ01000037">
    <property type="protein sequence ID" value="GEP55412.1"/>
    <property type="molecule type" value="Genomic_DNA"/>
</dbReference>
<evidence type="ECO:0008006" key="3">
    <source>
        <dbReference type="Google" id="ProtNLM"/>
    </source>
</evidence>
<dbReference type="InterPro" id="IPR058532">
    <property type="entry name" value="YjbR/MT2646/Rv2570-like"/>
</dbReference>
<dbReference type="SUPFAM" id="SSF142906">
    <property type="entry name" value="YjbR-like"/>
    <property type="match status" value="1"/>
</dbReference>
<dbReference type="PANTHER" id="PTHR35145">
    <property type="entry name" value="CYTOPLASMIC PROTEIN-RELATED"/>
    <property type="match status" value="1"/>
</dbReference>
<dbReference type="InterPro" id="IPR007351">
    <property type="entry name" value="YjbR"/>
</dbReference>
<dbReference type="InterPro" id="IPR038056">
    <property type="entry name" value="YjbR-like_sf"/>
</dbReference>
<dbReference type="PANTHER" id="PTHR35145:SF1">
    <property type="entry name" value="CYTOPLASMIC PROTEIN"/>
    <property type="match status" value="1"/>
</dbReference>
<dbReference type="Proteomes" id="UP000321058">
    <property type="component" value="Unassembled WGS sequence"/>
</dbReference>